<feature type="domain" description="Lactate/malate dehydrogenase N-terminal" evidence="5">
    <location>
        <begin position="204"/>
        <end position="257"/>
    </location>
</feature>
<dbReference type="OrthoDB" id="3622581at2759"/>
<evidence type="ECO:0000259" key="5">
    <source>
        <dbReference type="Pfam" id="PF00056"/>
    </source>
</evidence>
<dbReference type="EC" id="1.1.1.37" evidence="1"/>
<dbReference type="AlphaFoldDB" id="A0A6A6CMT5"/>
<sequence length="575" mass="63376">MDLPVAFETGSHGDKALGPSSSVTASPSGSASSLLFEPLNTIITIHNATLLMACPSMAAFAIKRLCGYPQSRVVASRRRLGESRVLPAAPAQTESLTLRAVPRPLGDLFIPGGHYEPRNAVFSGLGQQAPPDARAYRRPAKIKTIQTPKCGVCHTRGLDVPDPPQAAPDHTSAIDVDQHPIRSWHRDACLLGEEKQNTIAGLNRLFKINAAIVQGLIEDNADNARDALILVISNPVNSTVPVATEVFGEEVQVDSNRHHVQLLPWLAQPLGLCLWGWNWTWSLCPGLRILLAVRDGRFGDHNRLTTRWSLGEALMRKDAMGRLALRVATLGDHNRSALAAGSQHDNAALGISKGDEVVVRLFSWRSYERLRTASDRFDTPATRERASEPTHITHIARATTMSCFTSQPSNTSSTHIRPNGCHLLRHRYDASDLASLVTSQLIDADMHEQVQRSKLVEWREVTSRLKAHLKETGEVPRKGEMEHLIDLIAAIFLSYGLKHVKFCWKRSKNAFGVTISGRQPGELDDWVEVQIDPDDWHVKAGTPDHFTSIISTLLHECVHAFLDSYTCDGECQNST</sequence>
<dbReference type="GO" id="GO:0005737">
    <property type="term" value="C:cytoplasm"/>
    <property type="evidence" value="ECO:0007669"/>
    <property type="project" value="TreeGrafter"/>
</dbReference>
<dbReference type="Proteomes" id="UP000799537">
    <property type="component" value="Unassembled WGS sequence"/>
</dbReference>
<evidence type="ECO:0000313" key="6">
    <source>
        <dbReference type="EMBL" id="KAF2168454.1"/>
    </source>
</evidence>
<gene>
    <name evidence="6" type="ORF">M409DRAFT_53130</name>
</gene>
<evidence type="ECO:0000256" key="3">
    <source>
        <dbReference type="ARBA" id="ARBA00023002"/>
    </source>
</evidence>
<dbReference type="GO" id="GO:0030060">
    <property type="term" value="F:L-malate dehydrogenase (NAD+) activity"/>
    <property type="evidence" value="ECO:0007669"/>
    <property type="project" value="UniProtKB-EC"/>
</dbReference>
<dbReference type="SUPFAM" id="SSF51735">
    <property type="entry name" value="NAD(P)-binding Rossmann-fold domains"/>
    <property type="match status" value="1"/>
</dbReference>
<keyword evidence="3" id="KW-0560">Oxidoreductase</keyword>
<name>A0A6A6CMT5_ZASCE</name>
<keyword evidence="2" id="KW-0816">Tricarboxylic acid cycle</keyword>
<dbReference type="InterPro" id="IPR001236">
    <property type="entry name" value="Lactate/malate_DH_N"/>
</dbReference>
<organism evidence="6 7">
    <name type="scientific">Zasmidium cellare ATCC 36951</name>
    <dbReference type="NCBI Taxonomy" id="1080233"/>
    <lineage>
        <taxon>Eukaryota</taxon>
        <taxon>Fungi</taxon>
        <taxon>Dikarya</taxon>
        <taxon>Ascomycota</taxon>
        <taxon>Pezizomycotina</taxon>
        <taxon>Dothideomycetes</taxon>
        <taxon>Dothideomycetidae</taxon>
        <taxon>Mycosphaerellales</taxon>
        <taxon>Mycosphaerellaceae</taxon>
        <taxon>Zasmidium</taxon>
    </lineage>
</organism>
<dbReference type="GO" id="GO:0006099">
    <property type="term" value="P:tricarboxylic acid cycle"/>
    <property type="evidence" value="ECO:0007669"/>
    <property type="project" value="UniProtKB-KW"/>
</dbReference>
<keyword evidence="4" id="KW-0520">NAD</keyword>
<evidence type="ECO:0000313" key="7">
    <source>
        <dbReference type="Proteomes" id="UP000799537"/>
    </source>
</evidence>
<dbReference type="RefSeq" id="XP_033669343.1">
    <property type="nucleotide sequence ID" value="XM_033812279.1"/>
</dbReference>
<accession>A0A6A6CMT5</accession>
<dbReference type="EMBL" id="ML993590">
    <property type="protein sequence ID" value="KAF2168454.1"/>
    <property type="molecule type" value="Genomic_DNA"/>
</dbReference>
<dbReference type="InterPro" id="IPR036291">
    <property type="entry name" value="NAD(P)-bd_dom_sf"/>
</dbReference>
<evidence type="ECO:0000256" key="2">
    <source>
        <dbReference type="ARBA" id="ARBA00022532"/>
    </source>
</evidence>
<reference evidence="6" key="1">
    <citation type="journal article" date="2020" name="Stud. Mycol.">
        <title>101 Dothideomycetes genomes: a test case for predicting lifestyles and emergence of pathogens.</title>
        <authorList>
            <person name="Haridas S."/>
            <person name="Albert R."/>
            <person name="Binder M."/>
            <person name="Bloem J."/>
            <person name="Labutti K."/>
            <person name="Salamov A."/>
            <person name="Andreopoulos B."/>
            <person name="Baker S."/>
            <person name="Barry K."/>
            <person name="Bills G."/>
            <person name="Bluhm B."/>
            <person name="Cannon C."/>
            <person name="Castanera R."/>
            <person name="Culley D."/>
            <person name="Daum C."/>
            <person name="Ezra D."/>
            <person name="Gonzalez J."/>
            <person name="Henrissat B."/>
            <person name="Kuo A."/>
            <person name="Liang C."/>
            <person name="Lipzen A."/>
            <person name="Lutzoni F."/>
            <person name="Magnuson J."/>
            <person name="Mondo S."/>
            <person name="Nolan M."/>
            <person name="Ohm R."/>
            <person name="Pangilinan J."/>
            <person name="Park H.-J."/>
            <person name="Ramirez L."/>
            <person name="Alfaro M."/>
            <person name="Sun H."/>
            <person name="Tritt A."/>
            <person name="Yoshinaga Y."/>
            <person name="Zwiers L.-H."/>
            <person name="Turgeon B."/>
            <person name="Goodwin S."/>
            <person name="Spatafora J."/>
            <person name="Crous P."/>
            <person name="Grigoriev I."/>
        </authorList>
    </citation>
    <scope>NUCLEOTIDE SEQUENCE</scope>
    <source>
        <strain evidence="6">ATCC 36951</strain>
    </source>
</reference>
<dbReference type="Pfam" id="PF00056">
    <property type="entry name" value="Ldh_1_N"/>
    <property type="match status" value="1"/>
</dbReference>
<evidence type="ECO:0000256" key="4">
    <source>
        <dbReference type="ARBA" id="ARBA00023027"/>
    </source>
</evidence>
<keyword evidence="7" id="KW-1185">Reference proteome</keyword>
<evidence type="ECO:0000256" key="1">
    <source>
        <dbReference type="ARBA" id="ARBA00012995"/>
    </source>
</evidence>
<dbReference type="GeneID" id="54565551"/>
<dbReference type="PANTHER" id="PTHR11540">
    <property type="entry name" value="MALATE AND LACTATE DEHYDROGENASE"/>
    <property type="match status" value="1"/>
</dbReference>
<protein>
    <recommendedName>
        <fullName evidence="1">malate dehydrogenase</fullName>
        <ecNumber evidence="1">1.1.1.37</ecNumber>
    </recommendedName>
</protein>
<proteinExistence type="predicted"/>
<dbReference type="Gene3D" id="3.40.50.720">
    <property type="entry name" value="NAD(P)-binding Rossmann-like Domain"/>
    <property type="match status" value="1"/>
</dbReference>
<dbReference type="PANTHER" id="PTHR11540:SF16">
    <property type="entry name" value="MALATE DEHYDROGENASE, MITOCHONDRIAL"/>
    <property type="match status" value="1"/>
</dbReference>